<dbReference type="AlphaFoldDB" id="A0A814CQH0"/>
<comment type="caution">
    <text evidence="6">The sequence shown here is derived from an EMBL/GenBank/DDBJ whole genome shotgun (WGS) entry which is preliminary data.</text>
</comment>
<feature type="domain" description="AAR2 C-terminal" evidence="4">
    <location>
        <begin position="196"/>
        <end position="364"/>
    </location>
</feature>
<evidence type="ECO:0000313" key="8">
    <source>
        <dbReference type="Proteomes" id="UP000663882"/>
    </source>
</evidence>
<dbReference type="InterPro" id="IPR038514">
    <property type="entry name" value="AAR2_C_sf"/>
</dbReference>
<dbReference type="CDD" id="cd13778">
    <property type="entry name" value="Aar2_C"/>
    <property type="match status" value="1"/>
</dbReference>
<dbReference type="PANTHER" id="PTHR12689:SF4">
    <property type="entry name" value="PROTEIN AAR2 HOMOLOG"/>
    <property type="match status" value="1"/>
</dbReference>
<name>A0A814CQH0_9BILA</name>
<dbReference type="CDD" id="cd13777">
    <property type="entry name" value="Aar2_N"/>
    <property type="match status" value="1"/>
</dbReference>
<dbReference type="Gene3D" id="2.60.34.20">
    <property type="match status" value="1"/>
</dbReference>
<evidence type="ECO:0000259" key="5">
    <source>
        <dbReference type="Pfam" id="PF20981"/>
    </source>
</evidence>
<dbReference type="EMBL" id="CAJOAX010020007">
    <property type="protein sequence ID" value="CAF4192029.1"/>
    <property type="molecule type" value="Genomic_DNA"/>
</dbReference>
<evidence type="ECO:0000256" key="2">
    <source>
        <dbReference type="ARBA" id="ARBA00016372"/>
    </source>
</evidence>
<reference evidence="6" key="1">
    <citation type="submission" date="2021-02" db="EMBL/GenBank/DDBJ databases">
        <authorList>
            <person name="Nowell W R."/>
        </authorList>
    </citation>
    <scope>NUCLEOTIDE SEQUENCE</scope>
</reference>
<dbReference type="InterPro" id="IPR007946">
    <property type="entry name" value="AAR2"/>
</dbReference>
<evidence type="ECO:0000256" key="1">
    <source>
        <dbReference type="ARBA" id="ARBA00006281"/>
    </source>
</evidence>
<dbReference type="Pfam" id="PF20981">
    <property type="entry name" value="AAR2_1st"/>
    <property type="match status" value="1"/>
</dbReference>
<sequence>MNPDTARQLFESGGILLVLDAPKDMEFGIDMYSWQIGPNFHGIKMIPPGIHHCYYSERDLLTKELSNRQSFFIEIKQPNQMLILIRWSSTENLFQRQQLTSEEYEIRRNQRYEFDHLLGQYPLDTYRQWLSLSNHLRYDFIEKILPLNGHICSANVFNSCEYKKKVNEEYSIPKNLSEAESRLPQMTLNPQFALRFTIIEKKTNLYSGSDLTQSKLDRTNELEKILNDRFDSNIYGILCELQLSFIIFFLGHLYDGFEQWKCLFQLICSCQKAFCRWPMFYIDFLQIIYFQLKYFSNDSISGEHLFVNIDQQENSIYKSLENLFANISAFNDNQQMEGNDFEKLIERCQKMKQFLNETYKWTFDDEPEDEKPIIVELDNQ</sequence>
<evidence type="ECO:0000313" key="6">
    <source>
        <dbReference type="EMBL" id="CAF0943574.1"/>
    </source>
</evidence>
<dbReference type="OrthoDB" id="201752at2759"/>
<evidence type="ECO:0000256" key="3">
    <source>
        <dbReference type="ARBA" id="ARBA00030625"/>
    </source>
</evidence>
<evidence type="ECO:0000259" key="4">
    <source>
        <dbReference type="Pfam" id="PF05282"/>
    </source>
</evidence>
<protein>
    <recommendedName>
        <fullName evidence="2">Protein AAR2 homolog</fullName>
    </recommendedName>
    <alternativeName>
        <fullName evidence="3">AAR2 splicing factor homolog</fullName>
    </alternativeName>
</protein>
<dbReference type="Proteomes" id="UP000663882">
    <property type="component" value="Unassembled WGS sequence"/>
</dbReference>
<evidence type="ECO:0000313" key="7">
    <source>
        <dbReference type="EMBL" id="CAF4192029.1"/>
    </source>
</evidence>
<dbReference type="FunFam" id="2.60.34.20:FF:000001">
    <property type="entry name" value="protein AAR2 homolog"/>
    <property type="match status" value="1"/>
</dbReference>
<accession>A0A814CQH0</accession>
<dbReference type="InterPro" id="IPR033647">
    <property type="entry name" value="Aar2_N"/>
</dbReference>
<dbReference type="InterPro" id="IPR033648">
    <property type="entry name" value="AAR2_C"/>
</dbReference>
<organism evidence="6 8">
    <name type="scientific">Rotaria sordida</name>
    <dbReference type="NCBI Taxonomy" id="392033"/>
    <lineage>
        <taxon>Eukaryota</taxon>
        <taxon>Metazoa</taxon>
        <taxon>Spiralia</taxon>
        <taxon>Gnathifera</taxon>
        <taxon>Rotifera</taxon>
        <taxon>Eurotatoria</taxon>
        <taxon>Bdelloidea</taxon>
        <taxon>Philodinida</taxon>
        <taxon>Philodinidae</taxon>
        <taxon>Rotaria</taxon>
    </lineage>
</organism>
<feature type="domain" description="AAR2 N-terminal" evidence="5">
    <location>
        <begin position="13"/>
        <end position="146"/>
    </location>
</feature>
<proteinExistence type="inferred from homology"/>
<dbReference type="GO" id="GO:0000244">
    <property type="term" value="P:spliceosomal tri-snRNP complex assembly"/>
    <property type="evidence" value="ECO:0007669"/>
    <property type="project" value="TreeGrafter"/>
</dbReference>
<dbReference type="EMBL" id="CAJNOO010000440">
    <property type="protein sequence ID" value="CAF0943574.1"/>
    <property type="molecule type" value="Genomic_DNA"/>
</dbReference>
<comment type="similarity">
    <text evidence="1">Belongs to the AAR2 family.</text>
</comment>
<dbReference type="Pfam" id="PF05282">
    <property type="entry name" value="AAR2"/>
    <property type="match status" value="1"/>
</dbReference>
<dbReference type="Proteomes" id="UP000663823">
    <property type="component" value="Unassembled WGS sequence"/>
</dbReference>
<gene>
    <name evidence="7" type="ORF">OTI717_LOCUS38192</name>
    <name evidence="6" type="ORF">RFH988_LOCUS11226</name>
</gene>
<dbReference type="InterPro" id="IPR038516">
    <property type="entry name" value="AAR2_N_sf"/>
</dbReference>
<dbReference type="Gene3D" id="1.25.40.550">
    <property type="entry name" value="Aar2, C-terminal domain-like"/>
    <property type="match status" value="1"/>
</dbReference>
<dbReference type="PANTHER" id="PTHR12689">
    <property type="entry name" value="A1 CISTRON SPLICING FACTOR AAR2-RELATED"/>
    <property type="match status" value="1"/>
</dbReference>